<dbReference type="EMBL" id="JAXIVU010000016">
    <property type="protein sequence ID" value="MDY7219991.1"/>
    <property type="molecule type" value="Genomic_DNA"/>
</dbReference>
<organism evidence="2 3">
    <name type="scientific">Denitrificimonas halotolerans</name>
    <dbReference type="NCBI Taxonomy" id="3098930"/>
    <lineage>
        <taxon>Bacteria</taxon>
        <taxon>Pseudomonadati</taxon>
        <taxon>Pseudomonadota</taxon>
        <taxon>Gammaproteobacteria</taxon>
        <taxon>Pseudomonadales</taxon>
        <taxon>Pseudomonadaceae</taxon>
        <taxon>Denitrificimonas</taxon>
    </lineage>
</organism>
<protein>
    <submittedName>
        <fullName evidence="2">CYTH domain-containing protein</fullName>
    </submittedName>
</protein>
<evidence type="ECO:0000259" key="1">
    <source>
        <dbReference type="PROSITE" id="PS51707"/>
    </source>
</evidence>
<dbReference type="PANTHER" id="PTHR39569:SF1">
    <property type="entry name" value="INORGANIC TRIPHOSPHATASE"/>
    <property type="match status" value="1"/>
</dbReference>
<dbReference type="PROSITE" id="PS51707">
    <property type="entry name" value="CYTH"/>
    <property type="match status" value="1"/>
</dbReference>
<dbReference type="Pfam" id="PF01928">
    <property type="entry name" value="CYTH"/>
    <property type="match status" value="1"/>
</dbReference>
<proteinExistence type="predicted"/>
<dbReference type="Proteomes" id="UP001294570">
    <property type="component" value="Unassembled WGS sequence"/>
</dbReference>
<accession>A0ABU5GUP0</accession>
<dbReference type="InterPro" id="IPR039013">
    <property type="entry name" value="YgiF"/>
</dbReference>
<evidence type="ECO:0000313" key="2">
    <source>
        <dbReference type="EMBL" id="MDY7219991.1"/>
    </source>
</evidence>
<sequence length="453" mass="51940">MAKETEIKLRVSPAMLAKLREHTLLAKRCVGQWQTRELLNRYYDTADFALAHGQVALRIRRDGEQLIQTLKSKGASVAGLSERNEWDWYLKSDQLVLEYLDDNCWPNSLNALDKGQLQVVFSTDFKRQFAELRWVRHGVETVVEVALDHGLVIANEQQEEICEMELELRQGEPTALLELALELAADVPLMPCDISKAERGYRLFDATSYSVNAESASLAAGMSLDDSLGAIAWQLLGNSQRLAEQYRFNGHWKLFEQWLHQLISLRALLASLGQAAPRSSSSALRTQLDELIHDWRELALTGSEDQAIREANPERFLSELNNTRWGVFSLQMALWLQGKLWKKNRTVRGARQGGVALEKWVLQFLKDETQALQVHRYMRQPEDLVEQVPRLERVLVWLQVARHLIELVDSDRLFGSLRELHALALQPITDDVLDMRRESLGSILMLNAWKQLR</sequence>
<gene>
    <name evidence="2" type="ORF">TOI97_10500</name>
</gene>
<dbReference type="PANTHER" id="PTHR39569">
    <property type="entry name" value="INORGANIC TRIPHOSPHATASE"/>
    <property type="match status" value="1"/>
</dbReference>
<dbReference type="SUPFAM" id="SSF55154">
    <property type="entry name" value="CYTH-like phosphatases"/>
    <property type="match status" value="1"/>
</dbReference>
<dbReference type="RefSeq" id="WP_321554078.1">
    <property type="nucleotide sequence ID" value="NZ_JAXIVU010000016.1"/>
</dbReference>
<feature type="domain" description="CYTH" evidence="1">
    <location>
        <begin position="2"/>
        <end position="207"/>
    </location>
</feature>
<dbReference type="CDD" id="cd07756">
    <property type="entry name" value="CYTH-like_Pase_CHAD"/>
    <property type="match status" value="1"/>
</dbReference>
<keyword evidence="3" id="KW-1185">Reference proteome</keyword>
<name>A0ABU5GUP0_9GAMM</name>
<dbReference type="InterPro" id="IPR023577">
    <property type="entry name" value="CYTH_domain"/>
</dbReference>
<comment type="caution">
    <text evidence="2">The sequence shown here is derived from an EMBL/GenBank/DDBJ whole genome shotgun (WGS) entry which is preliminary data.</text>
</comment>
<dbReference type="SMART" id="SM01118">
    <property type="entry name" value="CYTH"/>
    <property type="match status" value="1"/>
</dbReference>
<reference evidence="2 3" key="1">
    <citation type="submission" date="2023-12" db="EMBL/GenBank/DDBJ databases">
        <title>Denitrificimonas halotolerans sp. nov.,a novel species isolated from landfill leachate.</title>
        <authorList>
            <person name="Wang S."/>
        </authorList>
    </citation>
    <scope>NUCLEOTIDE SEQUENCE [LARGE SCALE GENOMIC DNA]</scope>
    <source>
        <strain evidence="2 3">JX-1</strain>
    </source>
</reference>
<evidence type="ECO:0000313" key="3">
    <source>
        <dbReference type="Proteomes" id="UP001294570"/>
    </source>
</evidence>
<dbReference type="InterPro" id="IPR033469">
    <property type="entry name" value="CYTH-like_dom_sf"/>
</dbReference>
<dbReference type="Gene3D" id="2.40.320.10">
    <property type="entry name" value="Hypothetical Protein Pfu-838710-001"/>
    <property type="match status" value="1"/>
</dbReference>